<dbReference type="PANTHER" id="PTHR47326">
    <property type="entry name" value="TRANSPOSABLE ELEMENT TC3 TRANSPOSASE-LIKE PROTEIN"/>
    <property type="match status" value="1"/>
</dbReference>
<gene>
    <name evidence="1" type="ORF">AVEN_163418_1</name>
</gene>
<dbReference type="AlphaFoldDB" id="A0A4Y2X2B2"/>
<sequence>MDGPYGTDNAVKHHWPPILPDLSVCDFFLWEFIKGYVYVPPLPGTLSKLKISITAAVDEDMLTTVWDKSDCRIDLHRASNGGQIEHV</sequence>
<organism evidence="1 2">
    <name type="scientific">Araneus ventricosus</name>
    <name type="common">Orbweaver spider</name>
    <name type="synonym">Epeira ventricosa</name>
    <dbReference type="NCBI Taxonomy" id="182803"/>
    <lineage>
        <taxon>Eukaryota</taxon>
        <taxon>Metazoa</taxon>
        <taxon>Ecdysozoa</taxon>
        <taxon>Arthropoda</taxon>
        <taxon>Chelicerata</taxon>
        <taxon>Arachnida</taxon>
        <taxon>Araneae</taxon>
        <taxon>Araneomorphae</taxon>
        <taxon>Entelegynae</taxon>
        <taxon>Araneoidea</taxon>
        <taxon>Araneidae</taxon>
        <taxon>Araneus</taxon>
    </lineage>
</organism>
<name>A0A4Y2X2B2_ARAVE</name>
<evidence type="ECO:0000313" key="1">
    <source>
        <dbReference type="EMBL" id="GBO43681.1"/>
    </source>
</evidence>
<reference evidence="1 2" key="1">
    <citation type="journal article" date="2019" name="Sci. Rep.">
        <title>Orb-weaving spider Araneus ventricosus genome elucidates the spidroin gene catalogue.</title>
        <authorList>
            <person name="Kono N."/>
            <person name="Nakamura H."/>
            <person name="Ohtoshi R."/>
            <person name="Moran D.A.P."/>
            <person name="Shinohara A."/>
            <person name="Yoshida Y."/>
            <person name="Fujiwara M."/>
            <person name="Mori M."/>
            <person name="Tomita M."/>
            <person name="Arakawa K."/>
        </authorList>
    </citation>
    <scope>NUCLEOTIDE SEQUENCE [LARGE SCALE GENOMIC DNA]</scope>
</reference>
<dbReference type="EMBL" id="BGPR01070179">
    <property type="protein sequence ID" value="GBO43681.1"/>
    <property type="molecule type" value="Genomic_DNA"/>
</dbReference>
<dbReference type="InterPro" id="IPR036397">
    <property type="entry name" value="RNaseH_sf"/>
</dbReference>
<dbReference type="PANTHER" id="PTHR47326:SF1">
    <property type="entry name" value="HTH PSQ-TYPE DOMAIN-CONTAINING PROTEIN"/>
    <property type="match status" value="1"/>
</dbReference>
<proteinExistence type="predicted"/>
<dbReference type="GO" id="GO:0003676">
    <property type="term" value="F:nucleic acid binding"/>
    <property type="evidence" value="ECO:0007669"/>
    <property type="project" value="InterPro"/>
</dbReference>
<keyword evidence="2" id="KW-1185">Reference proteome</keyword>
<evidence type="ECO:0000313" key="2">
    <source>
        <dbReference type="Proteomes" id="UP000499080"/>
    </source>
</evidence>
<dbReference type="Gene3D" id="3.30.420.10">
    <property type="entry name" value="Ribonuclease H-like superfamily/Ribonuclease H"/>
    <property type="match status" value="1"/>
</dbReference>
<protein>
    <submittedName>
        <fullName evidence="1">Uncharacterized protein</fullName>
    </submittedName>
</protein>
<comment type="caution">
    <text evidence="1">The sequence shown here is derived from an EMBL/GenBank/DDBJ whole genome shotgun (WGS) entry which is preliminary data.</text>
</comment>
<dbReference type="Proteomes" id="UP000499080">
    <property type="component" value="Unassembled WGS sequence"/>
</dbReference>
<accession>A0A4Y2X2B2</accession>